<evidence type="ECO:0000256" key="1">
    <source>
        <dbReference type="ARBA" id="ARBA00023172"/>
    </source>
</evidence>
<dbReference type="Pfam" id="PF00589">
    <property type="entry name" value="Phage_integrase"/>
    <property type="match status" value="1"/>
</dbReference>
<comment type="caution">
    <text evidence="3">The sequence shown here is derived from an EMBL/GenBank/DDBJ whole genome shotgun (WGS) entry which is preliminary data.</text>
</comment>
<protein>
    <recommendedName>
        <fullName evidence="2">Tyr recombinase domain-containing protein</fullName>
    </recommendedName>
</protein>
<dbReference type="InterPro" id="IPR011010">
    <property type="entry name" value="DNA_brk_join_enz"/>
</dbReference>
<dbReference type="AlphaFoldDB" id="A0A501XDE8"/>
<dbReference type="Proteomes" id="UP000319897">
    <property type="component" value="Unassembled WGS sequence"/>
</dbReference>
<dbReference type="RefSeq" id="WP_140929394.1">
    <property type="nucleotide sequence ID" value="NZ_VFSU01000034.1"/>
</dbReference>
<name>A0A501XDE8_9SPHN</name>
<keyword evidence="1" id="KW-0233">DNA recombination</keyword>
<evidence type="ECO:0000313" key="3">
    <source>
        <dbReference type="EMBL" id="TPE58542.1"/>
    </source>
</evidence>
<dbReference type="GO" id="GO:0003677">
    <property type="term" value="F:DNA binding"/>
    <property type="evidence" value="ECO:0007669"/>
    <property type="project" value="InterPro"/>
</dbReference>
<dbReference type="GO" id="GO:0006310">
    <property type="term" value="P:DNA recombination"/>
    <property type="evidence" value="ECO:0007669"/>
    <property type="project" value="UniProtKB-KW"/>
</dbReference>
<evidence type="ECO:0000313" key="4">
    <source>
        <dbReference type="Proteomes" id="UP000319897"/>
    </source>
</evidence>
<organism evidence="3 4">
    <name type="scientific">Sandaracinobacter neustonicus</name>
    <dbReference type="NCBI Taxonomy" id="1715348"/>
    <lineage>
        <taxon>Bacteria</taxon>
        <taxon>Pseudomonadati</taxon>
        <taxon>Pseudomonadota</taxon>
        <taxon>Alphaproteobacteria</taxon>
        <taxon>Sphingomonadales</taxon>
        <taxon>Sphingosinicellaceae</taxon>
        <taxon>Sandaracinobacter</taxon>
    </lineage>
</organism>
<reference evidence="3 4" key="1">
    <citation type="submission" date="2019-06" db="EMBL/GenBank/DDBJ databases">
        <authorList>
            <person name="Lee I."/>
            <person name="Jang G.I."/>
            <person name="Hwang C.Y."/>
        </authorList>
    </citation>
    <scope>NUCLEOTIDE SEQUENCE [LARGE SCALE GENOMIC DNA]</scope>
    <source>
        <strain evidence="3 4">PAMC 28131</strain>
    </source>
</reference>
<evidence type="ECO:0000259" key="2">
    <source>
        <dbReference type="PROSITE" id="PS51898"/>
    </source>
</evidence>
<dbReference type="InterPro" id="IPR013762">
    <property type="entry name" value="Integrase-like_cat_sf"/>
</dbReference>
<dbReference type="GO" id="GO:0015074">
    <property type="term" value="P:DNA integration"/>
    <property type="evidence" value="ECO:0007669"/>
    <property type="project" value="InterPro"/>
</dbReference>
<sequence length="358" mass="40470">MKQVRLPRYVSFFRDGGGIARYRFRCAKKGIDTYMKAQLFSPEWETEYHALMAGTVTPTTIGAHRYLPGTIGDMVGRYRASDEWSRKGPATRKAWNTSLGRLTEAIGGHPVSSLDADGARRILAKMADRPFAADNFRKRMKTLWSWSIPNLAKTNPWRETKPYARKTDGHRAWTEEEIVSFNRCFPLGSKEHLAMHLMLGTFARRSDAIRLGPQHVKRDRLQFRARKNGEDLDIPIMRDLRAALNKHKADSLCFLVTEFGRPFSDAGFGNWFGDRCRTAGVPGRAHGLRKLAAIRMALAGATVPELMAWGGWKTEREPIRYIQQANKAKLADAGAAKLSRHRAKLDKSSAKALKEDKK</sequence>
<keyword evidence="4" id="KW-1185">Reference proteome</keyword>
<dbReference type="OrthoDB" id="7510934at2"/>
<dbReference type="PROSITE" id="PS51898">
    <property type="entry name" value="TYR_RECOMBINASE"/>
    <property type="match status" value="1"/>
</dbReference>
<accession>A0A501XDE8</accession>
<feature type="domain" description="Tyr recombinase" evidence="2">
    <location>
        <begin position="168"/>
        <end position="335"/>
    </location>
</feature>
<dbReference type="EMBL" id="VFSU01000034">
    <property type="protein sequence ID" value="TPE58542.1"/>
    <property type="molecule type" value="Genomic_DNA"/>
</dbReference>
<gene>
    <name evidence="3" type="ORF">FJQ54_15875</name>
</gene>
<dbReference type="Gene3D" id="1.10.443.10">
    <property type="entry name" value="Intergrase catalytic core"/>
    <property type="match status" value="1"/>
</dbReference>
<proteinExistence type="predicted"/>
<dbReference type="SUPFAM" id="SSF56349">
    <property type="entry name" value="DNA breaking-rejoining enzymes"/>
    <property type="match status" value="1"/>
</dbReference>
<dbReference type="InterPro" id="IPR002104">
    <property type="entry name" value="Integrase_catalytic"/>
</dbReference>